<protein>
    <submittedName>
        <fullName evidence="2">Oxidoreductase</fullName>
    </submittedName>
</protein>
<accession>A0ABM8D1C3</accession>
<sequence length="259" mass="26844">MSELPVAHTEAKVDARSRGRLSGHAAGMTVDMDTNQPKAERTVNGPVFVVGAGPGIGAAVARRFAREGHPIGLVARTRSRIDAVADELRGDGRHILTATGDITEIDDITRALDDLIATLGAPEVVCFSPLPDIGLIRPVLETSPIDVRDALALTVVGAAAVVRSVSAGMLERGCGTLLFTTGGAAVNPSPERAVSALAYAGLGAYVDLLARTLPERGIHVARVTIVGPVGSGLTHEPDDIAEHLWQQHSSPGEAVTVLT</sequence>
<keyword evidence="3" id="KW-1185">Reference proteome</keyword>
<dbReference type="Pfam" id="PF00106">
    <property type="entry name" value="adh_short"/>
    <property type="match status" value="1"/>
</dbReference>
<dbReference type="RefSeq" id="WP_281874132.1">
    <property type="nucleotide sequence ID" value="NZ_AP026978.1"/>
</dbReference>
<feature type="region of interest" description="Disordered" evidence="1">
    <location>
        <begin position="1"/>
        <end position="39"/>
    </location>
</feature>
<dbReference type="PANTHER" id="PTHR43431:SF7">
    <property type="entry name" value="OXIDOREDUCTASE, SHORT CHAIN DEHYDROGENASE_REDUCTASE FAMILY (AFU_ORTHOLOGUE AFUA_5G14000)"/>
    <property type="match status" value="1"/>
</dbReference>
<name>A0ABM8D1C3_9NOCA</name>
<gene>
    <name evidence="2" type="ORF">IFM12276_41290</name>
</gene>
<dbReference type="Proteomes" id="UP001317870">
    <property type="component" value="Chromosome"/>
</dbReference>
<organism evidence="2 3">
    <name type="scientific">Nocardia sputorum</name>
    <dbReference type="NCBI Taxonomy" id="2984338"/>
    <lineage>
        <taxon>Bacteria</taxon>
        <taxon>Bacillati</taxon>
        <taxon>Actinomycetota</taxon>
        <taxon>Actinomycetes</taxon>
        <taxon>Mycobacteriales</taxon>
        <taxon>Nocardiaceae</taxon>
        <taxon>Nocardia</taxon>
    </lineage>
</organism>
<dbReference type="PANTHER" id="PTHR43431">
    <property type="entry name" value="OXIDOREDUCTASE, SHORT CHAIN DEHYDROGENASE/REDUCTASE FAMILY (AFU_ORTHOLOGUE AFUA_5G14000)"/>
    <property type="match status" value="1"/>
</dbReference>
<dbReference type="SUPFAM" id="SSF51735">
    <property type="entry name" value="NAD(P)-binding Rossmann-fold domains"/>
    <property type="match status" value="1"/>
</dbReference>
<evidence type="ECO:0000256" key="1">
    <source>
        <dbReference type="SAM" id="MobiDB-lite"/>
    </source>
</evidence>
<reference evidence="2 3" key="1">
    <citation type="submission" date="2022-11" db="EMBL/GenBank/DDBJ databases">
        <title>Genome Sequencing of Nocardia sp. ON39_IFM12276 and assembly.</title>
        <authorList>
            <person name="Shimojima M."/>
            <person name="Toyokawa M."/>
            <person name="Uesaka K."/>
        </authorList>
    </citation>
    <scope>NUCLEOTIDE SEQUENCE [LARGE SCALE GENOMIC DNA]</scope>
    <source>
        <strain evidence="2 3">IFM 12276</strain>
    </source>
</reference>
<dbReference type="EMBL" id="AP026978">
    <property type="protein sequence ID" value="BDU01101.1"/>
    <property type="molecule type" value="Genomic_DNA"/>
</dbReference>
<dbReference type="InterPro" id="IPR002347">
    <property type="entry name" value="SDR_fam"/>
</dbReference>
<evidence type="ECO:0000313" key="3">
    <source>
        <dbReference type="Proteomes" id="UP001317870"/>
    </source>
</evidence>
<proteinExistence type="predicted"/>
<dbReference type="InterPro" id="IPR036291">
    <property type="entry name" value="NAD(P)-bd_dom_sf"/>
</dbReference>
<evidence type="ECO:0000313" key="2">
    <source>
        <dbReference type="EMBL" id="BDU01101.1"/>
    </source>
</evidence>
<dbReference type="Gene3D" id="3.40.50.720">
    <property type="entry name" value="NAD(P)-binding Rossmann-like Domain"/>
    <property type="match status" value="1"/>
</dbReference>